<dbReference type="OrthoDB" id="10069766at2759"/>
<feature type="transmembrane region" description="Helical" evidence="7">
    <location>
        <begin position="599"/>
        <end position="621"/>
    </location>
</feature>
<feature type="transmembrane region" description="Helical" evidence="7">
    <location>
        <begin position="258"/>
        <end position="277"/>
    </location>
</feature>
<feature type="compositionally biased region" description="Gly residues" evidence="6">
    <location>
        <begin position="1815"/>
        <end position="1830"/>
    </location>
</feature>
<dbReference type="GO" id="GO:0032230">
    <property type="term" value="P:positive regulation of synaptic transmission, GABAergic"/>
    <property type="evidence" value="ECO:0007669"/>
    <property type="project" value="TreeGrafter"/>
</dbReference>
<feature type="domain" description="Ion transport" evidence="8">
    <location>
        <begin position="1360"/>
        <end position="1624"/>
    </location>
</feature>
<name>A0A267E7K5_9PLAT</name>
<feature type="transmembrane region" description="Helical" evidence="7">
    <location>
        <begin position="703"/>
        <end position="719"/>
    </location>
</feature>
<dbReference type="Pfam" id="PF00520">
    <property type="entry name" value="Ion_trans"/>
    <property type="match status" value="4"/>
</dbReference>
<feature type="transmembrane region" description="Helical" evidence="7">
    <location>
        <begin position="128"/>
        <end position="148"/>
    </location>
</feature>
<feature type="transmembrane region" description="Helical" evidence="7">
    <location>
        <begin position="1435"/>
        <end position="1455"/>
    </location>
</feature>
<dbReference type="GO" id="GO:0032224">
    <property type="term" value="P:positive regulation of synaptic transmission, cholinergic"/>
    <property type="evidence" value="ECO:0007669"/>
    <property type="project" value="TreeGrafter"/>
</dbReference>
<feature type="transmembrane region" description="Helical" evidence="7">
    <location>
        <begin position="464"/>
        <end position="484"/>
    </location>
</feature>
<feature type="domain" description="Ion transport" evidence="8">
    <location>
        <begin position="464"/>
        <end position="743"/>
    </location>
</feature>
<keyword evidence="3 7" id="KW-1133">Transmembrane helix</keyword>
<sequence>MKRKTSLLIRSSGFATGGASAIAAASSGAVPPAAVAAVAATPGAAAAPAANPAAAAASATTEAPAASSTAAAAVLATVVGEAEDEADYMTTDWVHRPAGKLFLRSAALASLLSVAANTPRSFMLMPPLAYVTFGVDLAVALLFTAEIVTRMKLRGVWRGPEAYFRHGWCRFDFSMTLFLWLSIGLQSFELRQLLLCLKPLSELGDCPTATAYWRDWGWLSVLRSPRPLVLVRVFRAFIQHRLPRTRVSAIVQRSGKQVFNVTIFLAFFMALFGILGVQCFGESLKMHCVLKTADTKNVTIQDLAIPDTRCFDNTSCPVNMMCIRIINDKDKKEMHYNGFDNFHVSFFTVYQAASKEGWVYIMYNTLDSLPTRHRWKSVAYFVGLIFFLVWLVKNVFIAVLIETFAEIRVQFKQMWTRPQSDSGSDGSRMLQVDGQAWRLVAVDDSQPRGWAPAPLVRLARSTGFSVIVMLLVLANSFVAAGVHFNHDRQARGEEGSGSEGPSGSVFPFQAVENMFTVLFDIEAVFKILCFGWRGYWSQSLHKFELCLCIFTSLRLVPGLFWTHLAYFQVLRVVRLIKASPMLEDFCFKIFGPVKKLGTLVVFTISLLVITSTISLQLFCFIPSTGEYGMFTTFPVSLLRSFEVFTSENWVVQMLDTMNSMHDFIENTAHMGDFNDTELALLDAGIWKTNNGTMSDDFYIERQLRAVLAHLAAMLTAAYYCTVHFFFELIVLSLFIAVILDNLELGEDVKKLKQRKMREISAETQQKLPLRLRVFEKFPNRPQMISLGRLIGDFLLPRIRDSFMRQFADDAAAAVDMDTTDDRAEPQADGPPAKLHNLLNNEGKLMAVNFLLEENSRIRLESGCLDRLELGDIAHRSLLGVQHQIRQHDRRSRGRPLLSELASKPGHAGKPSVSVDSASLGQATAGQNGVSGTAATFQLTSARRNAGQDQDMRRLQQKALQAERLRTQQEAELRENHPFFDKPLFAVGRESRLRDLCKRLVDARYDPSGGNETELKSLLRDKGALRLLGLVTYLDWVMIAVTVLSITCMTFETLNERVMNTAWLRAAEYIFFVAMTTELTLKVVANGFFFTPMALVRDFDGVLDLFIYATSLLYMCYMLHVKTVRPGSIEQWLMVFRCLRPLRIFSLVPQLRRVVYELVRGFREIFMVSVLLFVFIFIFAIYGVHLFGGRLGICNDRSKTTKEECVGTFEREVFVTRLRLEGQPPRILVPRVWANPRNFNFDTIGGALLALFEVLSLEGWVDVRDILMSRVHPSHADYIHLFVFIGCLIGLTLFVGVVVANYSENKGTALLTVDQRRWLDLKGRIKLTQPLRIPPRPNVLRGGKWDRARARVYDVVQSARFKRFYTVVVILNCFLLYLPWLDDLMVDKQTNYTKYSVSQVLAMCAVTCTLLFVAEVCMKCIGLTFSGYWQSWRNRFDASVTVAGVLWLVLLVTSLGRQDAQLRSFAEDFGWFVVVFRLFTLAGKHPTLKMLMLTVLMSTFKSFFIILGMFLLLLVYALSGVILFGNVKHGGGLNRQANFSHCWRATLLLLRIVTGEDWNKIMHDCMVAPPFCKTSTKFGNSLWNSNCGNSQASLVYFCSFYIIISYIMLNILVAIIMENFSLFYTNDEDALLSHTDIRQFQNTWNLLDDSRRGSISLRKCKILLRMLTGRLQIIDSGKLVLTKQLFKHMIYELEKLHGPGDVSFHDVLIMVAYRSVDIRKSLQLPELLARQELEFTIEEEVAKQTIKDWLDSCVKRKRAHEASISCVFGHLRASNPPADLLPTPSPSQPEPPSVDKSGCAAAAAAEKEESLSRKPSGGGYFESDDLGGGSGRPASLTMGAKRRRPARAANPPGGDSVGDGGEVAYEDPGGAGDGRDSTGAEDASDDADYDEENRDVIGGIERRHPLRRPAAAARRKRRSVTHFAHSSCQEVKDWWKSNMLLGPADGLVAKDLEDAFDEEEFDEDDGRF</sequence>
<gene>
    <name evidence="9" type="ORF">BOX15_Mlig029264g1</name>
</gene>
<comment type="caution">
    <text evidence="9">The sequence shown here is derived from an EMBL/GenBank/DDBJ whole genome shotgun (WGS) entry which is preliminary data.</text>
</comment>
<feature type="transmembrane region" description="Helical" evidence="7">
    <location>
        <begin position="1023"/>
        <end position="1045"/>
    </location>
</feature>
<dbReference type="PANTHER" id="PTHR46141:SF1">
    <property type="entry name" value="SODIUM LEAK CHANNEL NALCN"/>
    <property type="match status" value="1"/>
</dbReference>
<dbReference type="GO" id="GO:0005886">
    <property type="term" value="C:plasma membrane"/>
    <property type="evidence" value="ECO:0007669"/>
    <property type="project" value="TreeGrafter"/>
</dbReference>
<dbReference type="Proteomes" id="UP000215902">
    <property type="component" value="Unassembled WGS sequence"/>
</dbReference>
<dbReference type="Gene3D" id="1.10.287.70">
    <property type="match status" value="4"/>
</dbReference>
<feature type="compositionally biased region" description="Pro residues" evidence="6">
    <location>
        <begin position="1782"/>
        <end position="1791"/>
    </location>
</feature>
<evidence type="ECO:0000256" key="1">
    <source>
        <dbReference type="ARBA" id="ARBA00004141"/>
    </source>
</evidence>
<feature type="transmembrane region" description="Helical" evidence="7">
    <location>
        <begin position="1101"/>
        <end position="1119"/>
    </location>
</feature>
<feature type="region of interest" description="Disordered" evidence="6">
    <location>
        <begin position="1776"/>
        <end position="1917"/>
    </location>
</feature>
<keyword evidence="2 7" id="KW-0812">Transmembrane</keyword>
<accession>A0A267E7K5</accession>
<evidence type="ECO:0000256" key="5">
    <source>
        <dbReference type="SAM" id="Coils"/>
    </source>
</evidence>
<dbReference type="PANTHER" id="PTHR46141">
    <property type="entry name" value="SODIUM LEAK CHANNEL NON-SELECTIVE PROTEIN"/>
    <property type="match status" value="1"/>
</dbReference>
<reference evidence="9 10" key="1">
    <citation type="submission" date="2017-06" db="EMBL/GenBank/DDBJ databases">
        <title>A platform for efficient transgenesis in Macrostomum lignano, a flatworm model organism for stem cell research.</title>
        <authorList>
            <person name="Berezikov E."/>
        </authorList>
    </citation>
    <scope>NUCLEOTIDE SEQUENCE [LARGE SCALE GENOMIC DNA]</scope>
    <source>
        <strain evidence="9">DV1</strain>
        <tissue evidence="9">Whole organism</tissue>
    </source>
</reference>
<feature type="transmembrane region" description="Helical" evidence="7">
    <location>
        <begin position="543"/>
        <end position="564"/>
    </location>
</feature>
<dbReference type="SUPFAM" id="SSF81324">
    <property type="entry name" value="Voltage-gated potassium channels"/>
    <property type="match status" value="4"/>
</dbReference>
<feature type="transmembrane region" description="Helical" evidence="7">
    <location>
        <begin position="1593"/>
        <end position="1615"/>
    </location>
</feature>
<keyword evidence="5" id="KW-0175">Coiled coil</keyword>
<feature type="transmembrane region" description="Helical" evidence="7">
    <location>
        <begin position="1502"/>
        <end position="1524"/>
    </location>
</feature>
<dbReference type="FunFam" id="1.10.287.70:FF:000061">
    <property type="entry name" value="Sodium leak channel non-selective protein"/>
    <property type="match status" value="1"/>
</dbReference>
<dbReference type="InterPro" id="IPR005821">
    <property type="entry name" value="Ion_trans_dom"/>
</dbReference>
<evidence type="ECO:0000256" key="6">
    <source>
        <dbReference type="SAM" id="MobiDB-lite"/>
    </source>
</evidence>
<feature type="transmembrane region" description="Helical" evidence="7">
    <location>
        <begin position="1065"/>
        <end position="1089"/>
    </location>
</feature>
<evidence type="ECO:0000313" key="10">
    <source>
        <dbReference type="Proteomes" id="UP000215902"/>
    </source>
</evidence>
<evidence type="ECO:0000313" key="9">
    <source>
        <dbReference type="EMBL" id="PAA57575.1"/>
    </source>
</evidence>
<feature type="transmembrane region" description="Helical" evidence="7">
    <location>
        <begin position="1164"/>
        <end position="1186"/>
    </location>
</feature>
<dbReference type="GO" id="GO:0005261">
    <property type="term" value="F:monoatomic cation channel activity"/>
    <property type="evidence" value="ECO:0007669"/>
    <property type="project" value="InterPro"/>
</dbReference>
<evidence type="ECO:0000256" key="4">
    <source>
        <dbReference type="ARBA" id="ARBA00023136"/>
    </source>
</evidence>
<evidence type="ECO:0000256" key="3">
    <source>
        <dbReference type="ARBA" id="ARBA00022989"/>
    </source>
</evidence>
<feature type="domain" description="Ion transport" evidence="8">
    <location>
        <begin position="109"/>
        <end position="410"/>
    </location>
</feature>
<proteinExistence type="predicted"/>
<dbReference type="STRING" id="282301.A0A267E7K5"/>
<feature type="transmembrane region" description="Helical" evidence="7">
    <location>
        <begin position="1280"/>
        <end position="1301"/>
    </location>
</feature>
<keyword evidence="4 7" id="KW-0472">Membrane</keyword>
<dbReference type="Gene3D" id="1.20.120.350">
    <property type="entry name" value="Voltage-gated potassium channels. Chain C"/>
    <property type="match status" value="4"/>
</dbReference>
<feature type="transmembrane region" description="Helical" evidence="7">
    <location>
        <begin position="378"/>
        <end position="401"/>
    </location>
</feature>
<evidence type="ECO:0000259" key="8">
    <source>
        <dbReference type="Pfam" id="PF00520"/>
    </source>
</evidence>
<dbReference type="InterPro" id="IPR028823">
    <property type="entry name" value="NALCN"/>
</dbReference>
<keyword evidence="10" id="KW-1185">Reference proteome</keyword>
<protein>
    <recommendedName>
        <fullName evidence="8">Ion transport domain-containing protein</fullName>
    </recommendedName>
</protein>
<feature type="compositionally biased region" description="Acidic residues" evidence="6">
    <location>
        <begin position="1881"/>
        <end position="1892"/>
    </location>
</feature>
<dbReference type="EMBL" id="NIVC01002470">
    <property type="protein sequence ID" value="PAA57575.1"/>
    <property type="molecule type" value="Genomic_DNA"/>
</dbReference>
<organism evidence="9 10">
    <name type="scientific">Macrostomum lignano</name>
    <dbReference type="NCBI Taxonomy" id="282301"/>
    <lineage>
        <taxon>Eukaryota</taxon>
        <taxon>Metazoa</taxon>
        <taxon>Spiralia</taxon>
        <taxon>Lophotrochozoa</taxon>
        <taxon>Platyhelminthes</taxon>
        <taxon>Rhabditophora</taxon>
        <taxon>Macrostomorpha</taxon>
        <taxon>Macrostomida</taxon>
        <taxon>Macrostomidae</taxon>
        <taxon>Macrostomum</taxon>
    </lineage>
</organism>
<feature type="transmembrane region" description="Helical" evidence="7">
    <location>
        <begin position="1399"/>
        <end position="1423"/>
    </location>
</feature>
<comment type="subcellular location">
    <subcellularLocation>
        <location evidence="1">Membrane</location>
        <topology evidence="1">Multi-pass membrane protein</topology>
    </subcellularLocation>
</comment>
<feature type="coiled-coil region" evidence="5">
    <location>
        <begin position="944"/>
        <end position="971"/>
    </location>
</feature>
<evidence type="ECO:0000256" key="2">
    <source>
        <dbReference type="ARBA" id="ARBA00022692"/>
    </source>
</evidence>
<dbReference type="InterPro" id="IPR027359">
    <property type="entry name" value="Volt_channel_dom_sf"/>
</dbReference>
<feature type="transmembrane region" description="Helical" evidence="7">
    <location>
        <begin position="1363"/>
        <end position="1379"/>
    </location>
</feature>
<feature type="domain" description="Ion transport" evidence="8">
    <location>
        <begin position="1032"/>
        <end position="1305"/>
    </location>
</feature>
<evidence type="ECO:0000256" key="7">
    <source>
        <dbReference type="SAM" id="Phobius"/>
    </source>
</evidence>